<accession>A0AAE0WPX1</accession>
<protein>
    <submittedName>
        <fullName evidence="1">Uncharacterized protein</fullName>
    </submittedName>
</protein>
<evidence type="ECO:0000313" key="1">
    <source>
        <dbReference type="EMBL" id="KAK3675599.1"/>
    </source>
</evidence>
<evidence type="ECO:0000313" key="2">
    <source>
        <dbReference type="Proteomes" id="UP001274830"/>
    </source>
</evidence>
<comment type="caution">
    <text evidence="1">The sequence shown here is derived from an EMBL/GenBank/DDBJ whole genome shotgun (WGS) entry which is preliminary data.</text>
</comment>
<sequence>MLIEGLCAIQAWLEDQLRRPPGRRGVAVPQSTPAVTSSESVVTIAKMGHRRQDHQKELLTDSVNAAHREEIQQALGRRLNQISAICLPADDETSRIVSLDVRENLAGPECLGATSNVPDFRPFWGEILHLEQGHQLCSVENQENKANEGNYMVFFNTSEDLSPNKCIATMLHIAQAMETTENRQFWKGDVFVVRYNDTAPGGGAFLSLTPGADMREVIGRYLQHSWDDQSLERLRKSKQDMLESSESHNRNREMIRARLTPLQTEILEHLPLGLEASLENLAIYEGDYGAITDTWMEPCREDPSMVSIHVLKRLDELEKVGWSGFSAEHL</sequence>
<dbReference type="AlphaFoldDB" id="A0AAE0WPX1"/>
<dbReference type="Proteomes" id="UP001274830">
    <property type="component" value="Unassembled WGS sequence"/>
</dbReference>
<name>A0AAE0WPX1_9PEZI</name>
<proteinExistence type="predicted"/>
<dbReference type="EMBL" id="JAUTXT010000014">
    <property type="protein sequence ID" value="KAK3675599.1"/>
    <property type="molecule type" value="Genomic_DNA"/>
</dbReference>
<organism evidence="1 2">
    <name type="scientific">Recurvomyces mirabilis</name>
    <dbReference type="NCBI Taxonomy" id="574656"/>
    <lineage>
        <taxon>Eukaryota</taxon>
        <taxon>Fungi</taxon>
        <taxon>Dikarya</taxon>
        <taxon>Ascomycota</taxon>
        <taxon>Pezizomycotina</taxon>
        <taxon>Dothideomycetes</taxon>
        <taxon>Dothideomycetidae</taxon>
        <taxon>Mycosphaerellales</taxon>
        <taxon>Teratosphaeriaceae</taxon>
        <taxon>Recurvomyces</taxon>
    </lineage>
</organism>
<gene>
    <name evidence="1" type="ORF">LTR78_004683</name>
</gene>
<reference evidence="1" key="1">
    <citation type="submission" date="2023-07" db="EMBL/GenBank/DDBJ databases">
        <title>Black Yeasts Isolated from many extreme environments.</title>
        <authorList>
            <person name="Coleine C."/>
            <person name="Stajich J.E."/>
            <person name="Selbmann L."/>
        </authorList>
    </citation>
    <scope>NUCLEOTIDE SEQUENCE</scope>
    <source>
        <strain evidence="1">CCFEE 5485</strain>
    </source>
</reference>
<keyword evidence="2" id="KW-1185">Reference proteome</keyword>